<dbReference type="InterPro" id="IPR039055">
    <property type="entry name" value="MCU_fam"/>
</dbReference>
<keyword evidence="5 10" id="KW-0812">Transmembrane</keyword>
<keyword evidence="7 10" id="KW-1133">Transmembrane helix</keyword>
<dbReference type="InterPro" id="IPR006769">
    <property type="entry name" value="MCU_C"/>
</dbReference>
<reference evidence="12 13" key="1">
    <citation type="submission" date="2019-07" db="EMBL/GenBank/DDBJ databases">
        <title>WGS assembly of Gossypium mustelinum.</title>
        <authorList>
            <person name="Chen Z.J."/>
            <person name="Sreedasyam A."/>
            <person name="Ando A."/>
            <person name="Song Q."/>
            <person name="De L."/>
            <person name="Hulse-Kemp A."/>
            <person name="Ding M."/>
            <person name="Ye W."/>
            <person name="Kirkbride R."/>
            <person name="Jenkins J."/>
            <person name="Plott C."/>
            <person name="Lovell J."/>
            <person name="Lin Y.-M."/>
            <person name="Vaughn R."/>
            <person name="Liu B."/>
            <person name="Li W."/>
            <person name="Simpson S."/>
            <person name="Scheffler B."/>
            <person name="Saski C."/>
            <person name="Grover C."/>
            <person name="Hu G."/>
            <person name="Conover J."/>
            <person name="Carlson J."/>
            <person name="Shu S."/>
            <person name="Boston L."/>
            <person name="Williams M."/>
            <person name="Peterson D."/>
            <person name="Mcgee K."/>
            <person name="Jones D."/>
            <person name="Wendel J."/>
            <person name="Stelly D."/>
            <person name="Grimwood J."/>
            <person name="Schmutz J."/>
        </authorList>
    </citation>
    <scope>NUCLEOTIDE SEQUENCE [LARGE SCALE GENOMIC DNA]</scope>
    <source>
        <strain evidence="12">1408120.09</strain>
    </source>
</reference>
<evidence type="ECO:0000256" key="3">
    <source>
        <dbReference type="ARBA" id="ARBA00022448"/>
    </source>
</evidence>
<evidence type="ECO:0000256" key="2">
    <source>
        <dbReference type="ARBA" id="ARBA00005653"/>
    </source>
</evidence>
<dbReference type="Proteomes" id="UP000323597">
    <property type="component" value="Chromosome A05"/>
</dbReference>
<keyword evidence="13" id="KW-1185">Reference proteome</keyword>
<dbReference type="GO" id="GO:0051560">
    <property type="term" value="P:mitochondrial calcium ion homeostasis"/>
    <property type="evidence" value="ECO:0007669"/>
    <property type="project" value="InterPro"/>
</dbReference>
<dbReference type="AlphaFoldDB" id="A0A5D2Z8R2"/>
<evidence type="ECO:0000256" key="8">
    <source>
        <dbReference type="ARBA" id="ARBA00023065"/>
    </source>
</evidence>
<name>A0A5D2Z8R2_GOSMU</name>
<evidence type="ECO:0000256" key="5">
    <source>
        <dbReference type="ARBA" id="ARBA00022692"/>
    </source>
</evidence>
<evidence type="ECO:0000256" key="9">
    <source>
        <dbReference type="ARBA" id="ARBA00023136"/>
    </source>
</evidence>
<evidence type="ECO:0000313" key="13">
    <source>
        <dbReference type="Proteomes" id="UP000323597"/>
    </source>
</evidence>
<feature type="domain" description="Calcium uniporter protein C-terminal" evidence="11">
    <location>
        <begin position="157"/>
        <end position="346"/>
    </location>
</feature>
<dbReference type="GO" id="GO:1990246">
    <property type="term" value="C:uniplex complex"/>
    <property type="evidence" value="ECO:0007669"/>
    <property type="project" value="TreeGrafter"/>
</dbReference>
<dbReference type="EMBL" id="CM017640">
    <property type="protein sequence ID" value="TYJ35048.1"/>
    <property type="molecule type" value="Genomic_DNA"/>
</dbReference>
<evidence type="ECO:0000256" key="1">
    <source>
        <dbReference type="ARBA" id="ARBA00004141"/>
    </source>
</evidence>
<dbReference type="GO" id="GO:0015292">
    <property type="term" value="F:uniporter activity"/>
    <property type="evidence" value="ECO:0007669"/>
    <property type="project" value="TreeGrafter"/>
</dbReference>
<dbReference type="Pfam" id="PF04678">
    <property type="entry name" value="MCU"/>
    <property type="match status" value="1"/>
</dbReference>
<evidence type="ECO:0000256" key="7">
    <source>
        <dbReference type="ARBA" id="ARBA00022989"/>
    </source>
</evidence>
<gene>
    <name evidence="12" type="ORF">E1A91_A05G209900v1</name>
</gene>
<keyword evidence="8" id="KW-0406">Ion transport</keyword>
<protein>
    <recommendedName>
        <fullName evidence="11">Calcium uniporter protein C-terminal domain-containing protein</fullName>
    </recommendedName>
</protein>
<feature type="transmembrane region" description="Helical" evidence="10">
    <location>
        <begin position="262"/>
        <end position="282"/>
    </location>
</feature>
<evidence type="ECO:0000256" key="10">
    <source>
        <dbReference type="SAM" id="Phobius"/>
    </source>
</evidence>
<evidence type="ECO:0000256" key="4">
    <source>
        <dbReference type="ARBA" id="ARBA00022568"/>
    </source>
</evidence>
<dbReference type="PANTHER" id="PTHR13462">
    <property type="entry name" value="CALCIUM UNIPORTER PROTEIN, MITOCHONDRIAL"/>
    <property type="match status" value="1"/>
</dbReference>
<keyword evidence="3" id="KW-0813">Transport</keyword>
<evidence type="ECO:0000313" key="12">
    <source>
        <dbReference type="EMBL" id="TYJ35048.1"/>
    </source>
</evidence>
<dbReference type="PANTHER" id="PTHR13462:SF17">
    <property type="entry name" value="CALCIUM UNIPORTER PROTEIN 4, MITOCHONDRIAL"/>
    <property type="match status" value="1"/>
</dbReference>
<organism evidence="12 13">
    <name type="scientific">Gossypium mustelinum</name>
    <name type="common">Cotton</name>
    <name type="synonym">Gossypium caicoense</name>
    <dbReference type="NCBI Taxonomy" id="34275"/>
    <lineage>
        <taxon>Eukaryota</taxon>
        <taxon>Viridiplantae</taxon>
        <taxon>Streptophyta</taxon>
        <taxon>Embryophyta</taxon>
        <taxon>Tracheophyta</taxon>
        <taxon>Spermatophyta</taxon>
        <taxon>Magnoliopsida</taxon>
        <taxon>eudicotyledons</taxon>
        <taxon>Gunneridae</taxon>
        <taxon>Pentapetalae</taxon>
        <taxon>rosids</taxon>
        <taxon>malvids</taxon>
        <taxon>Malvales</taxon>
        <taxon>Malvaceae</taxon>
        <taxon>Malvoideae</taxon>
        <taxon>Gossypium</taxon>
    </lineage>
</organism>
<accession>A0A5D2Z8R2</accession>
<evidence type="ECO:0000259" key="11">
    <source>
        <dbReference type="Pfam" id="PF04678"/>
    </source>
</evidence>
<comment type="subcellular location">
    <subcellularLocation>
        <location evidence="1">Membrane</location>
        <topology evidence="1">Multi-pass membrane protein</topology>
    </subcellularLocation>
</comment>
<proteinExistence type="inferred from homology"/>
<dbReference type="GO" id="GO:0036444">
    <property type="term" value="P:calcium import into the mitochondrion"/>
    <property type="evidence" value="ECO:0007669"/>
    <property type="project" value="TreeGrafter"/>
</dbReference>
<keyword evidence="4" id="KW-0109">Calcium transport</keyword>
<evidence type="ECO:0000256" key="6">
    <source>
        <dbReference type="ARBA" id="ARBA00022837"/>
    </source>
</evidence>
<comment type="similarity">
    <text evidence="2">Belongs to the MCU (TC 1.A.77) family.</text>
</comment>
<keyword evidence="9 10" id="KW-0472">Membrane</keyword>
<sequence length="377" mass="42617">MALRKILGKRPLSCYGITSSLATVENSPISLHTAPRREYVALPDSGERGFFRRFFHLRPLEQPSPGFPKIFSVPVGEKLIEKLRGINISGNQLRLEGITQPRPLPMDARAKVSVEDARKLLRASQIQKLKAKLREIPKSSISYYEFVQICLDGCGNEAQGLELAKVLDHSGNVIVLGNVVFLRPEESSKLFGGVQCTRCCEVGLVQPNGQLQRTVILAKSMESMISESMALPDDPRRKELEEMGKQKAEIDKKAKAQVRGELYCGLGFLLLQTLGFMRLTFWELSWDVMEPICFFVTSLHFASAYGFFLTTSTEPSFEGYFQRRFKTKQRKLIKAHSFDIEKYNKLRQALYPNISNALPSLERCSSTTLNHEDEAFL</sequence>
<dbReference type="GO" id="GO:0005262">
    <property type="term" value="F:calcium channel activity"/>
    <property type="evidence" value="ECO:0007669"/>
    <property type="project" value="TreeGrafter"/>
</dbReference>
<keyword evidence="6" id="KW-0106">Calcium</keyword>